<dbReference type="InterPro" id="IPR011044">
    <property type="entry name" value="Quino_amine_DH_bsu"/>
</dbReference>
<reference evidence="1" key="1">
    <citation type="submission" date="2021-01" db="EMBL/GenBank/DDBJ databases">
        <authorList>
            <person name="Corre E."/>
            <person name="Pelletier E."/>
            <person name="Niang G."/>
            <person name="Scheremetjew M."/>
            <person name="Finn R."/>
            <person name="Kale V."/>
            <person name="Holt S."/>
            <person name="Cochrane G."/>
            <person name="Meng A."/>
            <person name="Brown T."/>
            <person name="Cohen L."/>
        </authorList>
    </citation>
    <scope>NUCLEOTIDE SEQUENCE</scope>
    <source>
        <strain evidence="1">CCMP125</strain>
    </source>
</reference>
<dbReference type="Gene3D" id="2.130.10.130">
    <property type="entry name" value="Integrin alpha, N-terminal"/>
    <property type="match status" value="1"/>
</dbReference>
<dbReference type="InterPro" id="IPR028994">
    <property type="entry name" value="Integrin_alpha_N"/>
</dbReference>
<proteinExistence type="predicted"/>
<organism evidence="1">
    <name type="scientific">Entomoneis paludosa</name>
    <dbReference type="NCBI Taxonomy" id="265537"/>
    <lineage>
        <taxon>Eukaryota</taxon>
        <taxon>Sar</taxon>
        <taxon>Stramenopiles</taxon>
        <taxon>Ochrophyta</taxon>
        <taxon>Bacillariophyta</taxon>
        <taxon>Bacillariophyceae</taxon>
        <taxon>Bacillariophycidae</taxon>
        <taxon>Entomoneidaceae</taxon>
        <taxon>Entomoneis</taxon>
    </lineage>
</organism>
<dbReference type="EMBL" id="HBHT01034401">
    <property type="protein sequence ID" value="CAD9987226.1"/>
    <property type="molecule type" value="Transcribed_RNA"/>
</dbReference>
<dbReference type="AlphaFoldDB" id="A0A7S2YPG3"/>
<dbReference type="PANTHER" id="PTHR36220">
    <property type="entry name" value="UNNAMED PRODUCT"/>
    <property type="match status" value="1"/>
</dbReference>
<accession>A0A7S2YPG3</accession>
<gene>
    <name evidence="1" type="ORF">APAL1065_LOCUS23134</name>
</gene>
<evidence type="ECO:0000313" key="1">
    <source>
        <dbReference type="EMBL" id="CAD9987226.1"/>
    </source>
</evidence>
<name>A0A7S2YPG3_9STRA</name>
<dbReference type="SUPFAM" id="SSF50969">
    <property type="entry name" value="YVTN repeat-like/Quinoprotein amine dehydrogenase"/>
    <property type="match status" value="1"/>
</dbReference>
<sequence length="683" mass="75451">MAVGHPTGNGAIQVFEYDDIGDTWNLIRTFTGGPGEEMGRYFDMSANGLRIAIRQKKQGNDAVQVYNVDNGNKIGQFVFCGTFGQEVSLSGDGNTIAMTCEGYAGWTGTVKLFYLGERNIWYAKGQSLEGMALDDRFGFSTSLSDNGNRVAISAPQFEGEGGVLTNRGAVTVYQYDSVAEAWRWVGAPMVGKRMYDRFGYSVALSGNGRSLIVSALGINIPPFTSYVRAFIDFRGVWTQVGAMVESGDERFDGAIAIDDNGTRIAVASSAGNMNHLRVFDMVDGYWKRHGVVIDWEARPDDNRRKGLALSAGDRIAFAATNEEKNPIVKVVQHVDASVDDSKNPKDDGRLGSGDWGIEVLDLFVRFDDDHSTEEIRAIYEFDQHPFNYEIMELDCFTPVSQDLIAVDEDFFSTVDGKYRLTLDLDINTAEISDSPIFHQITNETAMLALCIRVDLLDEHDGEMVRAVSERNRLYIELDASQGFEMRDIDVEQGTIIDFDLQASLDYDVLACQCDEFDRCIDTPLWDESEDVKICIEATDPSVEVTEIKELVLTQGEALNQIAIDGGSAVEPFAALETKDNKIVVRVRLLAEFFADDEPQEVLALGSCLLKFKDGANQGRMLSSLTTQRRSNEDHAEPAASFDLSLRLLADDDKDGLDKSTSSGVAVKYPLAAMFVAMICYCLI</sequence>
<protein>
    <submittedName>
        <fullName evidence="1">Uncharacterized protein</fullName>
    </submittedName>
</protein>
<dbReference type="PANTHER" id="PTHR36220:SF1">
    <property type="entry name" value="GAMMA TUBULIN COMPLEX COMPONENT C-TERMINAL DOMAIN-CONTAINING PROTEIN"/>
    <property type="match status" value="1"/>
</dbReference>